<keyword evidence="3" id="KW-0482">Metalloprotease</keyword>
<feature type="transmembrane region" description="Helical" evidence="1">
    <location>
        <begin position="383"/>
        <end position="401"/>
    </location>
</feature>
<dbReference type="AlphaFoldDB" id="A0A975IZX0"/>
<feature type="domain" description="CAAX prenyl protease 2/Lysostaphin resistance protein A-like" evidence="2">
    <location>
        <begin position="351"/>
        <end position="439"/>
    </location>
</feature>
<keyword evidence="1" id="KW-0472">Membrane</keyword>
<accession>A0A975IZX0</accession>
<reference evidence="3" key="1">
    <citation type="submission" date="2021-04" db="EMBL/GenBank/DDBJ databases">
        <title>Luteolibacter sp. 32A isolated from the skin of an Anderson's salamander (Ambystoma andersonii).</title>
        <authorList>
            <person name="Spergser J."/>
            <person name="Busse H.-J."/>
        </authorList>
    </citation>
    <scope>NUCLEOTIDE SEQUENCE</scope>
    <source>
        <strain evidence="3">32A</strain>
    </source>
</reference>
<feature type="transmembrane region" description="Helical" evidence="1">
    <location>
        <begin position="350"/>
        <end position="371"/>
    </location>
</feature>
<evidence type="ECO:0000313" key="3">
    <source>
        <dbReference type="EMBL" id="QUE50580.1"/>
    </source>
</evidence>
<evidence type="ECO:0000256" key="1">
    <source>
        <dbReference type="SAM" id="Phobius"/>
    </source>
</evidence>
<dbReference type="GO" id="GO:0008237">
    <property type="term" value="F:metallopeptidase activity"/>
    <property type="evidence" value="ECO:0007669"/>
    <property type="project" value="UniProtKB-KW"/>
</dbReference>
<protein>
    <submittedName>
        <fullName evidence="3">CPBP family intramembrane metalloprotease</fullName>
    </submittedName>
</protein>
<evidence type="ECO:0000313" key="4">
    <source>
        <dbReference type="Proteomes" id="UP000676169"/>
    </source>
</evidence>
<keyword evidence="3" id="KW-0378">Hydrolase</keyword>
<keyword evidence="1" id="KW-0812">Transmembrane</keyword>
<keyword evidence="4" id="KW-1185">Reference proteome</keyword>
<feature type="transmembrane region" description="Helical" evidence="1">
    <location>
        <begin position="21"/>
        <end position="39"/>
    </location>
</feature>
<dbReference type="InterPro" id="IPR003675">
    <property type="entry name" value="Rce1/LyrA-like_dom"/>
</dbReference>
<dbReference type="KEGG" id="lamb:KBB96_17160"/>
<dbReference type="PANTHER" id="PTHR43592:SF15">
    <property type="entry name" value="CAAX AMINO TERMINAL PROTEASE FAMILY PROTEIN"/>
    <property type="match status" value="1"/>
</dbReference>
<feature type="transmembrane region" description="Helical" evidence="1">
    <location>
        <begin position="407"/>
        <end position="424"/>
    </location>
</feature>
<feature type="transmembrane region" description="Helical" evidence="1">
    <location>
        <begin position="194"/>
        <end position="215"/>
    </location>
</feature>
<feature type="transmembrane region" description="Helical" evidence="1">
    <location>
        <begin position="311"/>
        <end position="330"/>
    </location>
</feature>
<feature type="transmembrane region" description="Helical" evidence="1">
    <location>
        <begin position="269"/>
        <end position="291"/>
    </location>
</feature>
<organism evidence="3 4">
    <name type="scientific">Luteolibacter ambystomatis</name>
    <dbReference type="NCBI Taxonomy" id="2824561"/>
    <lineage>
        <taxon>Bacteria</taxon>
        <taxon>Pseudomonadati</taxon>
        <taxon>Verrucomicrobiota</taxon>
        <taxon>Verrucomicrobiia</taxon>
        <taxon>Verrucomicrobiales</taxon>
        <taxon>Verrucomicrobiaceae</taxon>
        <taxon>Luteolibacter</taxon>
    </lineage>
</organism>
<dbReference type="EMBL" id="CP073100">
    <property type="protein sequence ID" value="QUE50580.1"/>
    <property type="molecule type" value="Genomic_DNA"/>
</dbReference>
<dbReference type="PANTHER" id="PTHR43592">
    <property type="entry name" value="CAAX AMINO TERMINAL PROTEASE"/>
    <property type="match status" value="1"/>
</dbReference>
<dbReference type="Proteomes" id="UP000676169">
    <property type="component" value="Chromosome"/>
</dbReference>
<keyword evidence="3" id="KW-0645">Protease</keyword>
<sequence>MPVLPSNPYRQILARRFPEPFIALLAFVLGVWIWDHYFGPKAGYEPGSDQIALVKFDRDVRLAEAMSGDSPWLRKLVGVQPPEEVKRKGIEALQLLARDKSLGTDGVEALVIAIAERDRLPMLETLRQTAAGLQGADFPQPYEALVGKMLAGDGRWWERSLARTYAPERPTAAGLDDAIVVFDRGSAVLRQRAIIGRCAVWLMVCVGTLFLPAALPRLAGLRKWEGGGYASRWSASLGIVVFLVSTLAWIGFTLSMRAGLAAVRDVPNWMILALDTAMRLLPAAIAIGWLFRRPGHAARVLGLNRPPVWSVVFGGFALVGWVNELLLPWLKRFSPPDPTGGLGFGEEGLWGLTFAVVSACLVAPVAEELLYRGVLFRSLANRMGVWGAALLSAFVFALVHFYDLYGLASVATFGFTCAIAYAATRNLPTAILLHLLYNTAVKLPEWLVYHSNLH</sequence>
<evidence type="ECO:0000259" key="2">
    <source>
        <dbReference type="Pfam" id="PF02517"/>
    </source>
</evidence>
<dbReference type="RefSeq" id="WP_211630720.1">
    <property type="nucleotide sequence ID" value="NZ_CP073100.1"/>
</dbReference>
<keyword evidence="1" id="KW-1133">Transmembrane helix</keyword>
<dbReference type="Pfam" id="PF02517">
    <property type="entry name" value="Rce1-like"/>
    <property type="match status" value="1"/>
</dbReference>
<dbReference type="GO" id="GO:0004175">
    <property type="term" value="F:endopeptidase activity"/>
    <property type="evidence" value="ECO:0007669"/>
    <property type="project" value="UniProtKB-ARBA"/>
</dbReference>
<proteinExistence type="predicted"/>
<dbReference type="GO" id="GO:0080120">
    <property type="term" value="P:CAAX-box protein maturation"/>
    <property type="evidence" value="ECO:0007669"/>
    <property type="project" value="UniProtKB-ARBA"/>
</dbReference>
<name>A0A975IZX0_9BACT</name>
<gene>
    <name evidence="3" type="ORF">KBB96_17160</name>
</gene>
<feature type="transmembrane region" description="Helical" evidence="1">
    <location>
        <begin position="235"/>
        <end position="257"/>
    </location>
</feature>